<dbReference type="GO" id="GO:0005634">
    <property type="term" value="C:nucleus"/>
    <property type="evidence" value="ECO:0007669"/>
    <property type="project" value="UniProtKB-SubCell"/>
</dbReference>
<accession>A0A1J9QCF5</accession>
<dbReference type="Gene3D" id="2.60.40.3960">
    <property type="entry name" value="Velvet domain"/>
    <property type="match status" value="1"/>
</dbReference>
<feature type="compositionally biased region" description="Low complexity" evidence="8">
    <location>
        <begin position="307"/>
        <end position="332"/>
    </location>
</feature>
<evidence type="ECO:0000256" key="4">
    <source>
        <dbReference type="ARBA" id="ARBA00023015"/>
    </source>
</evidence>
<dbReference type="InterPro" id="IPR038491">
    <property type="entry name" value="Velvet_dom_sf"/>
</dbReference>
<gene>
    <name evidence="10" type="ORF">AJ78_05956</name>
</gene>
<evidence type="ECO:0000313" key="11">
    <source>
        <dbReference type="Proteomes" id="UP000182235"/>
    </source>
</evidence>
<feature type="compositionally biased region" description="Pro residues" evidence="8">
    <location>
        <begin position="461"/>
        <end position="473"/>
    </location>
</feature>
<dbReference type="GO" id="GO:0051176">
    <property type="term" value="P:positive regulation of sulfur metabolic process"/>
    <property type="evidence" value="ECO:0007669"/>
    <property type="project" value="UniProtKB-ARBA"/>
</dbReference>
<dbReference type="GO" id="GO:0043455">
    <property type="term" value="P:regulation of secondary metabolic process"/>
    <property type="evidence" value="ECO:0007669"/>
    <property type="project" value="UniProtKB-ARBA"/>
</dbReference>
<evidence type="ECO:0000256" key="5">
    <source>
        <dbReference type="ARBA" id="ARBA00023163"/>
    </source>
</evidence>
<feature type="compositionally biased region" description="Pro residues" evidence="8">
    <location>
        <begin position="433"/>
        <end position="453"/>
    </location>
</feature>
<dbReference type="VEuPathDB" id="FungiDB:AJ78_05956"/>
<evidence type="ECO:0000259" key="9">
    <source>
        <dbReference type="PROSITE" id="PS51821"/>
    </source>
</evidence>
<protein>
    <recommendedName>
        <fullName evidence="9">Velvet domain-containing protein</fullName>
    </recommendedName>
</protein>
<dbReference type="STRING" id="1447872.A0A1J9QCF5"/>
<keyword evidence="11" id="KW-1185">Reference proteome</keyword>
<dbReference type="PROSITE" id="PS51821">
    <property type="entry name" value="VELVET"/>
    <property type="match status" value="1"/>
</dbReference>
<dbReference type="InterPro" id="IPR037525">
    <property type="entry name" value="Velvet_dom"/>
</dbReference>
<feature type="region of interest" description="Disordered" evidence="8">
    <location>
        <begin position="1"/>
        <end position="23"/>
    </location>
</feature>
<dbReference type="PANTHER" id="PTHR33572:SF14">
    <property type="entry name" value="DEVELOPMENTAL AND SECONDARY METABOLISM REGULATOR VEA"/>
    <property type="match status" value="1"/>
</dbReference>
<dbReference type="OrthoDB" id="5384689at2759"/>
<dbReference type="Proteomes" id="UP000182235">
    <property type="component" value="Unassembled WGS sequence"/>
</dbReference>
<keyword evidence="5" id="KW-0804">Transcription</keyword>
<dbReference type="FunFam" id="2.60.40.3960:FF:000001">
    <property type="entry name" value="Sexual development activator VeA"/>
    <property type="match status" value="1"/>
</dbReference>
<dbReference type="GO" id="GO:0005737">
    <property type="term" value="C:cytoplasm"/>
    <property type="evidence" value="ECO:0007669"/>
    <property type="project" value="UniProtKB-SubCell"/>
</dbReference>
<evidence type="ECO:0000313" key="10">
    <source>
        <dbReference type="EMBL" id="OJD13612.1"/>
    </source>
</evidence>
<evidence type="ECO:0000256" key="7">
    <source>
        <dbReference type="ARBA" id="ARBA00038005"/>
    </source>
</evidence>
<evidence type="ECO:0000256" key="2">
    <source>
        <dbReference type="ARBA" id="ARBA00004496"/>
    </source>
</evidence>
<feature type="region of interest" description="Disordered" evidence="8">
    <location>
        <begin position="161"/>
        <end position="184"/>
    </location>
</feature>
<feature type="compositionally biased region" description="Pro residues" evidence="8">
    <location>
        <begin position="333"/>
        <end position="350"/>
    </location>
</feature>
<comment type="subcellular location">
    <subcellularLocation>
        <location evidence="2">Cytoplasm</location>
    </subcellularLocation>
    <subcellularLocation>
        <location evidence="1">Nucleus</location>
    </subcellularLocation>
</comment>
<feature type="region of interest" description="Disordered" evidence="8">
    <location>
        <begin position="236"/>
        <end position="550"/>
    </location>
</feature>
<keyword evidence="6" id="KW-0539">Nucleus</keyword>
<feature type="compositionally biased region" description="Basic and acidic residues" evidence="8">
    <location>
        <begin position="244"/>
        <end position="259"/>
    </location>
</feature>
<sequence>MATKSSILHPPNETEHTMSRVTQEGKKLTYTLKVIQQPERARACGAGAKSSADRRPVDPPPVVELRIFESDLNDQHKTDITFSYNANFFLFATLEWARPIAHGRVQTQTPSCPVLTGVPVAGMAYLDRPSQAGYFIFPDLSVRHEGLYRLNFNLYEEMKEPKHADKGGPVPHSQPHSVLSTASKPRSPHQFLHFRLVVKSVPFTVYSAKKFPGLAESTSLSRIVAEQGCRVRIRRDVRMRRREPKTNKDYGAYDDRHMTPDPYPGTPIERPRSASNVSIDDHYRYPAGPPPQVQPSPEYGYHHPSSHQHPSPIAAAASHSHLSFGAAHAQYHAPPPPPGAQPAPPPPAYPSPHLGYSHTRQISSGSEYDAHRQKYSQYPPPSPHSDIYEQSKPTMPVTPSIEHPSYPPPVSYEQRLADPNLYNHPTPQLHHSQPPPPAPVTTAAPPPPPPPPQRQRTPAKSNPPPTTLPPTTPCHPVEVDTSAEADDTQFNAIRTRSGWIIADKPAQTKRGRDSSDQDQPLRNGQRPASGDEKANGEAIEASNGSDDEIMTYRRADGRLVAKQRVSVHSKGKEVNIPRDVDLLPRRSELCAVLE</sequence>
<keyword evidence="3" id="KW-0963">Cytoplasm</keyword>
<comment type="caution">
    <text evidence="10">The sequence shown here is derived from an EMBL/GenBank/DDBJ whole genome shotgun (WGS) entry which is preliminary data.</text>
</comment>
<dbReference type="PANTHER" id="PTHR33572">
    <property type="entry name" value="SPORE DEVELOPMENT REGULATOR VOSA"/>
    <property type="match status" value="1"/>
</dbReference>
<feature type="compositionally biased region" description="Basic and acidic residues" evidence="8">
    <location>
        <begin position="12"/>
        <end position="23"/>
    </location>
</feature>
<proteinExistence type="inferred from homology"/>
<dbReference type="InterPro" id="IPR021740">
    <property type="entry name" value="Velvet"/>
</dbReference>
<evidence type="ECO:0000256" key="3">
    <source>
        <dbReference type="ARBA" id="ARBA00022490"/>
    </source>
</evidence>
<evidence type="ECO:0000256" key="6">
    <source>
        <dbReference type="ARBA" id="ARBA00023242"/>
    </source>
</evidence>
<dbReference type="AlphaFoldDB" id="A0A1J9QCF5"/>
<organism evidence="10 11">
    <name type="scientific">Emergomyces pasteurianus Ep9510</name>
    <dbReference type="NCBI Taxonomy" id="1447872"/>
    <lineage>
        <taxon>Eukaryota</taxon>
        <taxon>Fungi</taxon>
        <taxon>Dikarya</taxon>
        <taxon>Ascomycota</taxon>
        <taxon>Pezizomycotina</taxon>
        <taxon>Eurotiomycetes</taxon>
        <taxon>Eurotiomycetidae</taxon>
        <taxon>Onygenales</taxon>
        <taxon>Ajellomycetaceae</taxon>
        <taxon>Emergomyces</taxon>
    </lineage>
</organism>
<evidence type="ECO:0000256" key="1">
    <source>
        <dbReference type="ARBA" id="ARBA00004123"/>
    </source>
</evidence>
<evidence type="ECO:0000256" key="8">
    <source>
        <dbReference type="SAM" id="MobiDB-lite"/>
    </source>
</evidence>
<dbReference type="GO" id="GO:0034250">
    <property type="term" value="P:positive regulation of amide metabolic process"/>
    <property type="evidence" value="ECO:0007669"/>
    <property type="project" value="UniProtKB-ARBA"/>
</dbReference>
<feature type="compositionally biased region" description="Polar residues" evidence="8">
    <location>
        <begin position="174"/>
        <end position="184"/>
    </location>
</feature>
<comment type="similarity">
    <text evidence="7">Belongs to the velvet family. VeA subfamily.</text>
</comment>
<name>A0A1J9QCF5_9EURO</name>
<dbReference type="EMBL" id="LGRN01000285">
    <property type="protein sequence ID" value="OJD13612.1"/>
    <property type="molecule type" value="Genomic_DNA"/>
</dbReference>
<feature type="domain" description="Velvet" evidence="9">
    <location>
        <begin position="25"/>
        <end position="234"/>
    </location>
</feature>
<dbReference type="Pfam" id="PF11754">
    <property type="entry name" value="Velvet"/>
    <property type="match status" value="2"/>
</dbReference>
<reference evidence="10 11" key="1">
    <citation type="submission" date="2015-07" db="EMBL/GenBank/DDBJ databases">
        <title>Emmonsia species relationships and genome sequence.</title>
        <authorList>
            <consortium name="The Broad Institute Genomics Platform"/>
            <person name="Cuomo C.A."/>
            <person name="Munoz J.F."/>
            <person name="Imamovic A."/>
            <person name="Priest M.E."/>
            <person name="Young S."/>
            <person name="Clay O.K."/>
            <person name="McEwen J.G."/>
        </authorList>
    </citation>
    <scope>NUCLEOTIDE SEQUENCE [LARGE SCALE GENOMIC DNA]</scope>
    <source>
        <strain evidence="10 11">UAMH 9510</strain>
    </source>
</reference>
<keyword evidence="4" id="KW-0805">Transcription regulation</keyword>